<comment type="subcellular location">
    <subcellularLocation>
        <location evidence="1">Nucleus</location>
    </subcellularLocation>
</comment>
<accession>A0A8C9YQ42</accession>
<proteinExistence type="inferred from homology"/>
<dbReference type="GO" id="GO:0044611">
    <property type="term" value="C:nuclear pore inner ring"/>
    <property type="evidence" value="ECO:0007669"/>
    <property type="project" value="TreeGrafter"/>
</dbReference>
<dbReference type="InterPro" id="IPR021827">
    <property type="entry name" value="Nup186/Nup192/Nup205"/>
</dbReference>
<dbReference type="Pfam" id="PF11894">
    <property type="entry name" value="Nup192"/>
    <property type="match status" value="1"/>
</dbReference>
<dbReference type="Proteomes" id="UP000694568">
    <property type="component" value="Unplaced"/>
</dbReference>
<evidence type="ECO:0000256" key="2">
    <source>
        <dbReference type="ARBA" id="ARBA00005892"/>
    </source>
</evidence>
<evidence type="ECO:0000256" key="3">
    <source>
        <dbReference type="ARBA" id="ARBA00022448"/>
    </source>
</evidence>
<dbReference type="PANTHER" id="PTHR31344">
    <property type="entry name" value="NUCLEAR PORE COMPLEX PROTEIN NUP205"/>
    <property type="match status" value="1"/>
</dbReference>
<comment type="similarity">
    <text evidence="2">Belongs to the NUP186/NUP192/NUP205 family.</text>
</comment>
<evidence type="ECO:0000256" key="1">
    <source>
        <dbReference type="ARBA" id="ARBA00004123"/>
    </source>
</evidence>
<organism evidence="5 6">
    <name type="scientific">Sander lucioperca</name>
    <name type="common">Pike-perch</name>
    <name type="synonym">Perca lucioperca</name>
    <dbReference type="NCBI Taxonomy" id="283035"/>
    <lineage>
        <taxon>Eukaryota</taxon>
        <taxon>Metazoa</taxon>
        <taxon>Chordata</taxon>
        <taxon>Craniata</taxon>
        <taxon>Vertebrata</taxon>
        <taxon>Euteleostomi</taxon>
        <taxon>Actinopterygii</taxon>
        <taxon>Neopterygii</taxon>
        <taxon>Teleostei</taxon>
        <taxon>Neoteleostei</taxon>
        <taxon>Acanthomorphata</taxon>
        <taxon>Eupercaria</taxon>
        <taxon>Perciformes</taxon>
        <taxon>Percoidei</taxon>
        <taxon>Percidae</taxon>
        <taxon>Luciopercinae</taxon>
        <taxon>Sander</taxon>
    </lineage>
</organism>
<protein>
    <submittedName>
        <fullName evidence="5">Nucleoporin 205</fullName>
    </submittedName>
</protein>
<evidence type="ECO:0000313" key="6">
    <source>
        <dbReference type="Proteomes" id="UP000694568"/>
    </source>
</evidence>
<evidence type="ECO:0000313" key="5">
    <source>
        <dbReference type="Ensembl" id="ENSSLUP00000027049.1"/>
    </source>
</evidence>
<evidence type="ECO:0000256" key="4">
    <source>
        <dbReference type="ARBA" id="ARBA00023242"/>
    </source>
</evidence>
<reference evidence="5" key="1">
    <citation type="submission" date="2025-08" db="UniProtKB">
        <authorList>
            <consortium name="Ensembl"/>
        </authorList>
    </citation>
    <scope>IDENTIFICATION</scope>
</reference>
<keyword evidence="4" id="KW-0539">Nucleus</keyword>
<dbReference type="GO" id="GO:0006999">
    <property type="term" value="P:nuclear pore organization"/>
    <property type="evidence" value="ECO:0007669"/>
    <property type="project" value="TreeGrafter"/>
</dbReference>
<keyword evidence="6" id="KW-1185">Reference proteome</keyword>
<dbReference type="GeneTree" id="ENSGT00390000004003"/>
<name>A0A8C9YQ42_SANLU</name>
<dbReference type="Ensembl" id="ENSSLUT00000027933.1">
    <property type="protein sequence ID" value="ENSSLUP00000027049.1"/>
    <property type="gene ID" value="ENSSLUG00000008869.1"/>
</dbReference>
<dbReference type="GO" id="GO:0017056">
    <property type="term" value="F:structural constituent of nuclear pore"/>
    <property type="evidence" value="ECO:0007669"/>
    <property type="project" value="TreeGrafter"/>
</dbReference>
<reference evidence="5" key="2">
    <citation type="submission" date="2025-09" db="UniProtKB">
        <authorList>
            <consortium name="Ensembl"/>
        </authorList>
    </citation>
    <scope>IDENTIFICATION</scope>
</reference>
<dbReference type="PANTHER" id="PTHR31344:SF0">
    <property type="entry name" value="NUCLEAR PORE COMPLEX PROTEIN NUP205"/>
    <property type="match status" value="1"/>
</dbReference>
<sequence>NLTPSMRASLWGPLKELWETVDGAVLRRQPESVHLLDLQLKKHKPHFLSLYKNPPKSAEQREKVRKASTEGIAIQGQQGSRLLPEQLLSEAFILSDLFDIGELAALELLLAGEQQQPHFPGLTRGLVAVLLYWDGKLCLANSLRTLIQSRHGKTFTLDLSGELVALTTHFTDELMNQGLTKRLLTLVSEINVTREFERLQKERGLGNEKHRKEVSDLIKESRQALADSLFSWTCQSPLSKDDTLALIGHLETVTAQADGSLDSVNLALVMALLYCLDVSFVEQGTEDREDLIQALPMLTERQYVSAVHSRLMDGQPWKLPGLQAVCRLAWALSLRVLSQLPQGCALVEFTEADEALADQALLGDVFLFMKEGILGCESFAQEEFYIRRLHSLITDFLALMPMKVKQLRNRADEDARLVHMSLQMDSELPSSLRKDLDHLMILIGEFYSKDSFGLELGLEFWCPTESLQHTSLQGSYLGMALQRPPHKQVVLSKFVRQMGDLLPATLYIPYLRMLKGLANGPQCAHYSFSLLKTNGATHSDNIQGVSGSPVSWEHFFHSLMLYHENLRRDFPNPDAAHYRHPPLRGITQRELDGLTSFLQLLTTIITWSENARLALCEHPQWTPVVVMLGLLQCSIPPILKAELLHCLAAFGKSPEIAASLWQSLEYTQILQTVRAPGQRQAAGIEVELSEIESSCEEYPLTRGFCHLISTLVESSLPVNLGAGLRVPGFQPYLNFLRDSVFLPFPTRAYRRPAEKWEVADAVLEVFHKLLRDYEPQPSDFVQEMVELQGEQVTAHKPPGHSIMFHLLNDSPMLALCLSLLEEGVRQLDTYAPFPGKKLLESAVLHCLCLLDLALQKEVVFMDLLRESQASMLVSPLEQLLQGVSPQTRRADHIVNIARYLYHSSSNPEAAFQSAKILRRIANYPNIQTRLVGDFTHDQSVSDKLMAGFVECLDSEEAEEGTENGDDSQPQKNVARIRHETQIHMLNLLITSLELKTPNLALYLLGYEVKKPVSSTNLQDPGQTTALAVGVLGCPRSTEKRSGPVLTQQAPHLAELCYQVIYQLCACPDTSGPTMRYLRTSQDFLFSHLQHLPFILPSNQIAALSQMSWLMKTAAIELRVTSLNRQRSHTQRLVSLLLDDQPHTQHTADGESGMEEETRSVSGFLHFDTVSKVRRKLLSVLDAIDFSQDMPELLQLDFFERAQIEQVISNCEHVNEQGHTVCNVKLLHRVLVAEVNALQGMAAIGQRPLLMEEVNSILQQVVERNRVRRSLSAKRHALRSWRSLVETLLTTCPADLIPADDRQLIIRDLLLDLHDKVLSEDAAGELMPIVAGAVFTLTAHLSQSVLSEQQQGAGLEVSSGFASIANSALHLILRKLLDFILCTGGGYQRLRAHLYGSLLYYLQIAQKPEEPDTLQTGKAMWERLTAPEDGFSKLQRENLAIIESYGRALMEVVCRDACDGHEISRMLALAVLDRILSIDRQNQWLVYLCNSGYLRSLVESLRQDDAALQSLLTPQPPLLKPLYIYESKMALLTRVAKTGQGAVELLRCGLVAQLIECQVFDMVPDSDAHRVMRDPSGFIPSPMDRYRQILLPTLRLFQVILTSTTMNHQQGAAQVLQWLIVHADTIQSLLRCQELSMGALQELSLLTGIISKTALPGALETGGEVNSAAIMEFQGHINRFQRLCLSLLGRLAGSEQERLLKQAEVAAPGDSAERREEMEVAMQQVRANIMEYCQTLLLQSSAQAQFSICLFSPSGSEPADLSSTLPSMAYSRAPSLGLVLYLLKNSAADFFRFHQSHRQSLGKLQSLDQLPPEELKELCQGLVSGPGGVEKISSVQRSLLAKRRLVQLINNRAKLLALCSYVIETCLFVLWRHLEYYLLHCTPTDPKDSLMPGASLYRSRLTDGEICTFKSDMAAGFGEALQRKLLEVEGLYSQVRSRYTFIQALVRRIRGLLRQPKS</sequence>
<gene>
    <name evidence="5" type="primary">nup205</name>
</gene>
<keyword evidence="3" id="KW-0813">Transport</keyword>